<accession>A0ABV1U6M0</accession>
<evidence type="ECO:0000313" key="4">
    <source>
        <dbReference type="Proteomes" id="UP001470023"/>
    </source>
</evidence>
<dbReference type="InterPro" id="IPR047789">
    <property type="entry name" value="CU044_5270-like"/>
</dbReference>
<organism evidence="3 4">
    <name type="scientific">Streptomyces sp. 900105245</name>
    <dbReference type="NCBI Taxonomy" id="3154379"/>
    <lineage>
        <taxon>Bacteria</taxon>
        <taxon>Bacillati</taxon>
        <taxon>Actinomycetota</taxon>
        <taxon>Actinomycetes</taxon>
        <taxon>Kitasatosporales</taxon>
        <taxon>Streptomycetaceae</taxon>
        <taxon>Streptomyces</taxon>
    </lineage>
</organism>
<feature type="transmembrane region" description="Helical" evidence="2">
    <location>
        <begin position="76"/>
        <end position="100"/>
    </location>
</feature>
<evidence type="ECO:0000256" key="2">
    <source>
        <dbReference type="SAM" id="Phobius"/>
    </source>
</evidence>
<keyword evidence="4" id="KW-1185">Reference proteome</keyword>
<dbReference type="RefSeq" id="WP_352063741.1">
    <property type="nucleotide sequence ID" value="NZ_JBEPAZ010000011.1"/>
</dbReference>
<evidence type="ECO:0000256" key="1">
    <source>
        <dbReference type="SAM" id="MobiDB-lite"/>
    </source>
</evidence>
<comment type="caution">
    <text evidence="3">The sequence shown here is derived from an EMBL/GenBank/DDBJ whole genome shotgun (WGS) entry which is preliminary data.</text>
</comment>
<keyword evidence="2" id="KW-0812">Transmembrane</keyword>
<protein>
    <submittedName>
        <fullName evidence="3">CU044_5270 family protein</fullName>
    </submittedName>
</protein>
<proteinExistence type="predicted"/>
<sequence length="356" mass="38405">MDDMTLLRQMRTEIPRPDSLGLAAGRERMLAGIGRHPDNGPARSRGAGRGAGGRKRDAGAAVSTGALRPRLFGRPVVRAALATVAAAAVAGGAVVVVGAIREDRPAAAPGPISPRLRPVSAATVLEAAAATERRHEKRLAPRDDQFIYTKEIVRETESTTGRTRTFVDENWRSVDGSKRGWTMEVGKGWWSQPLKPNESIWPPTRWQELTKLPTDPAGLVLAVHKQLVHGRPTSVSGIKAQDWPMIEFGIVGLLHRTPVMPPGLRAAAFEALGMVPGVTATPGVTDTEGRAGVAIAYQDPFHNLPTNDVLLFADGTYDFLGYADTRISDSGGKKKTYKRTFTLESYAVVDKVKQRP</sequence>
<dbReference type="Proteomes" id="UP001470023">
    <property type="component" value="Unassembled WGS sequence"/>
</dbReference>
<dbReference type="NCBIfam" id="NF038083">
    <property type="entry name" value="CU044_5270_fam"/>
    <property type="match status" value="1"/>
</dbReference>
<gene>
    <name evidence="3" type="ORF">ABT272_16155</name>
</gene>
<keyword evidence="2" id="KW-0472">Membrane</keyword>
<keyword evidence="2" id="KW-1133">Transmembrane helix</keyword>
<reference evidence="3 4" key="1">
    <citation type="submission" date="2024-06" db="EMBL/GenBank/DDBJ databases">
        <title>The Natural Products Discovery Center: Release of the First 8490 Sequenced Strains for Exploring Actinobacteria Biosynthetic Diversity.</title>
        <authorList>
            <person name="Kalkreuter E."/>
            <person name="Kautsar S.A."/>
            <person name="Yang D."/>
            <person name="Bader C.D."/>
            <person name="Teijaro C.N."/>
            <person name="Fluegel L."/>
            <person name="Davis C.M."/>
            <person name="Simpson J.R."/>
            <person name="Lauterbach L."/>
            <person name="Steele A.D."/>
            <person name="Gui C."/>
            <person name="Meng S."/>
            <person name="Li G."/>
            <person name="Viehrig K."/>
            <person name="Ye F."/>
            <person name="Su P."/>
            <person name="Kiefer A.F."/>
            <person name="Nichols A."/>
            <person name="Cepeda A.J."/>
            <person name="Yan W."/>
            <person name="Fan B."/>
            <person name="Jiang Y."/>
            <person name="Adhikari A."/>
            <person name="Zheng C.-J."/>
            <person name="Schuster L."/>
            <person name="Cowan T.M."/>
            <person name="Smanski M.J."/>
            <person name="Chevrette M.G."/>
            <person name="De Carvalho L.P.S."/>
            <person name="Shen B."/>
        </authorList>
    </citation>
    <scope>NUCLEOTIDE SEQUENCE [LARGE SCALE GENOMIC DNA]</scope>
    <source>
        <strain evidence="3 4">NPDC001166</strain>
    </source>
</reference>
<name>A0ABV1U6M0_9ACTN</name>
<evidence type="ECO:0000313" key="3">
    <source>
        <dbReference type="EMBL" id="MER6429260.1"/>
    </source>
</evidence>
<feature type="region of interest" description="Disordered" evidence="1">
    <location>
        <begin position="32"/>
        <end position="62"/>
    </location>
</feature>
<dbReference type="EMBL" id="JBEPAZ010000011">
    <property type="protein sequence ID" value="MER6429260.1"/>
    <property type="molecule type" value="Genomic_DNA"/>
</dbReference>